<proteinExistence type="predicted"/>
<dbReference type="Proteomes" id="UP000574769">
    <property type="component" value="Unassembled WGS sequence"/>
</dbReference>
<dbReference type="RefSeq" id="WP_184117179.1">
    <property type="nucleotide sequence ID" value="NZ_JACHNY010000030.1"/>
</dbReference>
<organism evidence="1 2">
    <name type="scientific">Sphingomonas abaci</name>
    <dbReference type="NCBI Taxonomy" id="237611"/>
    <lineage>
        <taxon>Bacteria</taxon>
        <taxon>Pseudomonadati</taxon>
        <taxon>Pseudomonadota</taxon>
        <taxon>Alphaproteobacteria</taxon>
        <taxon>Sphingomonadales</taxon>
        <taxon>Sphingomonadaceae</taxon>
        <taxon>Sphingomonas</taxon>
    </lineage>
</organism>
<sequence>MIGKQTAFSHLSPVIAIGPDVLAIGAHVIQLRAEKVDLRLQQGDNLVIFGG</sequence>
<gene>
    <name evidence="1" type="ORF">GGQ96_004268</name>
</gene>
<reference evidence="1 2" key="1">
    <citation type="submission" date="2020-08" db="EMBL/GenBank/DDBJ databases">
        <title>Genomic Encyclopedia of Type Strains, Phase IV (KMG-IV): sequencing the most valuable type-strain genomes for metagenomic binning, comparative biology and taxonomic classification.</title>
        <authorList>
            <person name="Goeker M."/>
        </authorList>
    </citation>
    <scope>NUCLEOTIDE SEQUENCE [LARGE SCALE GENOMIC DNA]</scope>
    <source>
        <strain evidence="1 2">DSM 15867</strain>
    </source>
</reference>
<keyword evidence="2" id="KW-1185">Reference proteome</keyword>
<evidence type="ECO:0000313" key="1">
    <source>
        <dbReference type="EMBL" id="MBB4620096.1"/>
    </source>
</evidence>
<accession>A0A7W7ANG0</accession>
<name>A0A7W7ANG0_9SPHN</name>
<comment type="caution">
    <text evidence="1">The sequence shown here is derived from an EMBL/GenBank/DDBJ whole genome shotgun (WGS) entry which is preliminary data.</text>
</comment>
<evidence type="ECO:0000313" key="2">
    <source>
        <dbReference type="Proteomes" id="UP000574769"/>
    </source>
</evidence>
<dbReference type="EMBL" id="JACHNY010000030">
    <property type="protein sequence ID" value="MBB4620096.1"/>
    <property type="molecule type" value="Genomic_DNA"/>
</dbReference>
<dbReference type="AlphaFoldDB" id="A0A7W7ANG0"/>
<protein>
    <submittedName>
        <fullName evidence="1">Uncharacterized protein</fullName>
    </submittedName>
</protein>